<dbReference type="AlphaFoldDB" id="W7QER5"/>
<dbReference type="PANTHER" id="PTHR33376">
    <property type="match status" value="1"/>
</dbReference>
<evidence type="ECO:0000256" key="3">
    <source>
        <dbReference type="PIRSR" id="PIRSR039026-2"/>
    </source>
</evidence>
<feature type="binding site" evidence="3">
    <location>
        <position position="243"/>
    </location>
    <ligand>
        <name>substrate</name>
    </ligand>
</feature>
<organism evidence="5 6">
    <name type="scientific">Catenovulum agarivorans DS-2</name>
    <dbReference type="NCBI Taxonomy" id="1328313"/>
    <lineage>
        <taxon>Bacteria</taxon>
        <taxon>Pseudomonadati</taxon>
        <taxon>Pseudomonadota</taxon>
        <taxon>Gammaproteobacteria</taxon>
        <taxon>Alteromonadales</taxon>
        <taxon>Alteromonadaceae</taxon>
        <taxon>Catenovulum</taxon>
    </lineage>
</organism>
<feature type="binding site" evidence="2">
    <location>
        <position position="180"/>
    </location>
    <ligand>
        <name>substrate</name>
    </ligand>
</feature>
<dbReference type="eggNOG" id="COG4663">
    <property type="taxonomic scope" value="Bacteria"/>
</dbReference>
<feature type="signal peptide" evidence="4">
    <location>
        <begin position="1"/>
        <end position="22"/>
    </location>
</feature>
<feature type="binding site" evidence="2">
    <location>
        <position position="159"/>
    </location>
    <ligand>
        <name>substrate</name>
    </ligand>
</feature>
<feature type="binding site" evidence="3">
    <location>
        <position position="217"/>
    </location>
    <ligand>
        <name>substrate</name>
    </ligand>
</feature>
<keyword evidence="3" id="KW-0479">Metal-binding</keyword>
<name>W7QER5_9ALTE</name>
<dbReference type="InterPro" id="IPR018389">
    <property type="entry name" value="DctP_fam"/>
</dbReference>
<evidence type="ECO:0000313" key="5">
    <source>
        <dbReference type="EMBL" id="EWH11379.1"/>
    </source>
</evidence>
<dbReference type="PIRSF" id="PIRSF039026">
    <property type="entry name" value="SiaP"/>
    <property type="match status" value="1"/>
</dbReference>
<proteinExistence type="predicted"/>
<dbReference type="Gene3D" id="3.40.190.10">
    <property type="entry name" value="Periplasmic binding protein-like II"/>
    <property type="match status" value="1"/>
</dbReference>
<evidence type="ECO:0000313" key="6">
    <source>
        <dbReference type="Proteomes" id="UP000019276"/>
    </source>
</evidence>
<dbReference type="GO" id="GO:0046872">
    <property type="term" value="F:metal ion binding"/>
    <property type="evidence" value="ECO:0007669"/>
    <property type="project" value="UniProtKB-KW"/>
</dbReference>
<dbReference type="InterPro" id="IPR038404">
    <property type="entry name" value="TRAP_DctP_sf"/>
</dbReference>
<evidence type="ECO:0000256" key="2">
    <source>
        <dbReference type="PIRSR" id="PIRSR039026-1"/>
    </source>
</evidence>
<gene>
    <name evidence="5" type="ORF">DS2_04370</name>
</gene>
<dbReference type="Proteomes" id="UP000019276">
    <property type="component" value="Unassembled WGS sequence"/>
</dbReference>
<dbReference type="OrthoDB" id="9769667at2"/>
<comment type="caution">
    <text evidence="5">The sequence shown here is derived from an EMBL/GenBank/DDBJ whole genome shotgun (WGS) entry which is preliminary data.</text>
</comment>
<dbReference type="GO" id="GO:0055085">
    <property type="term" value="P:transmembrane transport"/>
    <property type="evidence" value="ECO:0007669"/>
    <property type="project" value="InterPro"/>
</dbReference>
<dbReference type="GO" id="GO:0031317">
    <property type="term" value="C:tripartite ATP-independent periplasmic transporter complex"/>
    <property type="evidence" value="ECO:0007669"/>
    <property type="project" value="InterPro"/>
</dbReference>
<dbReference type="InterPro" id="IPR026289">
    <property type="entry name" value="SBP_TakP-like"/>
</dbReference>
<dbReference type="EMBL" id="ARZY01000005">
    <property type="protein sequence ID" value="EWH11379.1"/>
    <property type="molecule type" value="Genomic_DNA"/>
</dbReference>
<evidence type="ECO:0000256" key="1">
    <source>
        <dbReference type="ARBA" id="ARBA00022729"/>
    </source>
</evidence>
<sequence length="372" mass="40475">MKKITIGLVVALATLLSACSNDDGASAGAATQQSFKWKMVTTWPKNFPGLGTIPQDFADNVEKMSGGRLKIKVYGAGEMVPALQTFDAVKSGAAQMGHGAAYYWKGKIPAAQFFTTIPFGMNAQETNGWFYHGGGNELWQEAYEPFGIIPFPGGNTGVQMAGWFQKEINSLADFQGLKIRIPGLAGEVVADLGGIPVQMPGGELFSAMQSGALDATDWVGPYNDLAFGLYKTAPYYYVTGWQEPGAALEFIINKQAFEQLPSDLQAIVEIATEAANANMLALYTAKNNEALQSLKEKGVKIRKFPKDVIEALKSSSLQSVKNLVASDKMAEKIFNSYQKFLAQSSEYHALTEQDYYHNRSGIDWAKAQPVQE</sequence>
<dbReference type="PROSITE" id="PS51257">
    <property type="entry name" value="PROKAR_LIPOPROTEIN"/>
    <property type="match status" value="1"/>
</dbReference>
<dbReference type="Pfam" id="PF03480">
    <property type="entry name" value="DctP"/>
    <property type="match status" value="1"/>
</dbReference>
<reference evidence="5 6" key="1">
    <citation type="journal article" date="2014" name="Genome Announc.">
        <title>Draft Genome Sequence of the Agar-Degrading Bacterium Catenovulum sp. Strain DS-2, Isolated from Intestines of Haliotis diversicolor.</title>
        <authorList>
            <person name="Shan D."/>
            <person name="Li X."/>
            <person name="Gu Z."/>
            <person name="Wei G."/>
            <person name="Gao Z."/>
            <person name="Shao Z."/>
        </authorList>
    </citation>
    <scope>NUCLEOTIDE SEQUENCE [LARGE SCALE GENOMIC DNA]</scope>
    <source>
        <strain evidence="5 6">DS-2</strain>
    </source>
</reference>
<dbReference type="STRING" id="1328313.DS2_04370"/>
<dbReference type="PATRIC" id="fig|1328313.3.peg.905"/>
<dbReference type="CDD" id="cd13604">
    <property type="entry name" value="PBP2_TRAP_ketoacid_lactate_like"/>
    <property type="match status" value="1"/>
</dbReference>
<accession>W7QER5</accession>
<dbReference type="NCBIfam" id="NF037995">
    <property type="entry name" value="TRAP_S1"/>
    <property type="match status" value="1"/>
</dbReference>
<keyword evidence="1 4" id="KW-0732">Signal</keyword>
<dbReference type="RefSeq" id="WP_035013422.1">
    <property type="nucleotide sequence ID" value="NZ_ARZY01000005.1"/>
</dbReference>
<evidence type="ECO:0000256" key="4">
    <source>
        <dbReference type="SAM" id="SignalP"/>
    </source>
</evidence>
<feature type="chain" id="PRO_5004900713" evidence="4">
    <location>
        <begin position="23"/>
        <end position="372"/>
    </location>
</feature>
<protein>
    <submittedName>
        <fullName evidence="5">TRAP dicarboxylate transporter, periplasmic subunit P</fullName>
    </submittedName>
</protein>
<feature type="binding site" evidence="3">
    <location>
        <position position="218"/>
    </location>
    <ligand>
        <name>Na(+)</name>
        <dbReference type="ChEBI" id="CHEBI:29101"/>
    </ligand>
</feature>
<dbReference type="PANTHER" id="PTHR33376:SF5">
    <property type="entry name" value="EXTRACYTOPLASMIC SOLUTE RECEPTOR PROTEIN"/>
    <property type="match status" value="1"/>
</dbReference>
<keyword evidence="6" id="KW-1185">Reference proteome</keyword>
<dbReference type="Gene3D" id="3.40.190.170">
    <property type="entry name" value="Bacterial extracellular solute-binding protein, family 7"/>
    <property type="match status" value="1"/>
</dbReference>